<dbReference type="Pfam" id="PF00126">
    <property type="entry name" value="HTH_1"/>
    <property type="match status" value="1"/>
</dbReference>
<dbReference type="Pfam" id="PF03466">
    <property type="entry name" value="LysR_substrate"/>
    <property type="match status" value="1"/>
</dbReference>
<evidence type="ECO:0000256" key="1">
    <source>
        <dbReference type="ARBA" id="ARBA00009437"/>
    </source>
</evidence>
<reference evidence="6 7" key="1">
    <citation type="submission" date="2017-02" db="EMBL/GenBank/DDBJ databases">
        <title>Legionella quilivanii strain from human: case report and whole genome sequencing analysis.</title>
        <authorList>
            <person name="Lalancette C."/>
            <person name="Leduc J.-M."/>
            <person name="Levesque S."/>
            <person name="Fournier E."/>
            <person name="Saoud J."/>
            <person name="Faucher S.P."/>
            <person name="Bernard K."/>
            <person name="Martineau C."/>
            <person name="Longtin J."/>
        </authorList>
    </citation>
    <scope>NUCLEOTIDE SEQUENCE [LARGE SCALE GENOMIC DNA]</scope>
    <source>
        <strain evidence="6 7">ID143958</strain>
    </source>
</reference>
<evidence type="ECO:0000256" key="3">
    <source>
        <dbReference type="ARBA" id="ARBA00023125"/>
    </source>
</evidence>
<dbReference type="InterPro" id="IPR036388">
    <property type="entry name" value="WH-like_DNA-bd_sf"/>
</dbReference>
<dbReference type="Gene3D" id="3.40.190.290">
    <property type="match status" value="1"/>
</dbReference>
<evidence type="ECO:0000313" key="7">
    <source>
        <dbReference type="Proteomes" id="UP000249458"/>
    </source>
</evidence>
<dbReference type="SUPFAM" id="SSF46785">
    <property type="entry name" value="Winged helix' DNA-binding domain"/>
    <property type="match status" value="1"/>
</dbReference>
<dbReference type="PANTHER" id="PTHR30537:SF30">
    <property type="entry name" value="TRANSCRIPTIONAL REGULATOR-RELATED"/>
    <property type="match status" value="1"/>
</dbReference>
<dbReference type="InterPro" id="IPR000847">
    <property type="entry name" value="LysR_HTH_N"/>
</dbReference>
<dbReference type="GO" id="GO:0003700">
    <property type="term" value="F:DNA-binding transcription factor activity"/>
    <property type="evidence" value="ECO:0007669"/>
    <property type="project" value="InterPro"/>
</dbReference>
<dbReference type="GO" id="GO:0043565">
    <property type="term" value="F:sequence-specific DNA binding"/>
    <property type="evidence" value="ECO:0007669"/>
    <property type="project" value="TreeGrafter"/>
</dbReference>
<dbReference type="SUPFAM" id="SSF53850">
    <property type="entry name" value="Periplasmic binding protein-like II"/>
    <property type="match status" value="1"/>
</dbReference>
<dbReference type="InterPro" id="IPR036390">
    <property type="entry name" value="WH_DNA-bd_sf"/>
</dbReference>
<dbReference type="EMBL" id="MVJN01000004">
    <property type="protein sequence ID" value="RAP37158.1"/>
    <property type="molecule type" value="Genomic_DNA"/>
</dbReference>
<dbReference type="PROSITE" id="PS50931">
    <property type="entry name" value="HTH_LYSR"/>
    <property type="match status" value="1"/>
</dbReference>
<accession>A0A364LKN1</accession>
<comment type="similarity">
    <text evidence="1">Belongs to the LysR transcriptional regulatory family.</text>
</comment>
<dbReference type="Proteomes" id="UP000249458">
    <property type="component" value="Unassembled WGS sequence"/>
</dbReference>
<evidence type="ECO:0000259" key="5">
    <source>
        <dbReference type="PROSITE" id="PS50931"/>
    </source>
</evidence>
<evidence type="ECO:0000256" key="2">
    <source>
        <dbReference type="ARBA" id="ARBA00023015"/>
    </source>
</evidence>
<organism evidence="6 7">
    <name type="scientific">Legionella quinlivanii</name>
    <dbReference type="NCBI Taxonomy" id="45073"/>
    <lineage>
        <taxon>Bacteria</taxon>
        <taxon>Pseudomonadati</taxon>
        <taxon>Pseudomonadota</taxon>
        <taxon>Gammaproteobacteria</taxon>
        <taxon>Legionellales</taxon>
        <taxon>Legionellaceae</taxon>
        <taxon>Legionella</taxon>
    </lineage>
</organism>
<evidence type="ECO:0000256" key="4">
    <source>
        <dbReference type="ARBA" id="ARBA00023163"/>
    </source>
</evidence>
<dbReference type="GO" id="GO:0006351">
    <property type="term" value="P:DNA-templated transcription"/>
    <property type="evidence" value="ECO:0007669"/>
    <property type="project" value="TreeGrafter"/>
</dbReference>
<name>A0A364LKN1_9GAMM</name>
<dbReference type="FunFam" id="1.10.10.10:FF:000001">
    <property type="entry name" value="LysR family transcriptional regulator"/>
    <property type="match status" value="1"/>
</dbReference>
<sequence length="301" mass="33413">MIDELRALAIFAKVVEAGSFRTAAIALQLSPSVVSHHVAQLEERLCVALLYRSTRRLSLTYDGEKLFTSAKAMLSAAEKGLNSIAYHATEPSGKLNLTLPAMLTRSPLADDIAVFAKSFPKVMLSINFSDIQQDLIRDGIDLAIRIGELKDSTLKSKLLFIMKRKLVVAPELMNKYKPPKQPKDLLKWDWIGLKMRPNTKTLINQKGKTCLINFEPRIIVDSMDAVCQLAKAGLGIATPPAFLVAEDINQGYLIEPLSEWQAEPIPVYAVWPPNASEESLTFRLITFLGSHILKKAKSPMQ</sequence>
<gene>
    <name evidence="6" type="ORF">B1207_06335</name>
</gene>
<dbReference type="InterPro" id="IPR005119">
    <property type="entry name" value="LysR_subst-bd"/>
</dbReference>
<evidence type="ECO:0000313" key="6">
    <source>
        <dbReference type="EMBL" id="RAP37158.1"/>
    </source>
</evidence>
<dbReference type="InterPro" id="IPR058163">
    <property type="entry name" value="LysR-type_TF_proteobact-type"/>
</dbReference>
<protein>
    <submittedName>
        <fullName evidence="6">Transcriptional regulator</fullName>
    </submittedName>
</protein>
<dbReference type="RefSeq" id="WP_112219274.1">
    <property type="nucleotide sequence ID" value="NZ_MVJN01000004.1"/>
</dbReference>
<keyword evidence="3" id="KW-0238">DNA-binding</keyword>
<dbReference type="PANTHER" id="PTHR30537">
    <property type="entry name" value="HTH-TYPE TRANSCRIPTIONAL REGULATOR"/>
    <property type="match status" value="1"/>
</dbReference>
<comment type="caution">
    <text evidence="6">The sequence shown here is derived from an EMBL/GenBank/DDBJ whole genome shotgun (WGS) entry which is preliminary data.</text>
</comment>
<dbReference type="Gene3D" id="1.10.10.10">
    <property type="entry name" value="Winged helix-like DNA-binding domain superfamily/Winged helix DNA-binding domain"/>
    <property type="match status" value="1"/>
</dbReference>
<keyword evidence="4" id="KW-0804">Transcription</keyword>
<feature type="domain" description="HTH lysR-type" evidence="5">
    <location>
        <begin position="3"/>
        <end position="60"/>
    </location>
</feature>
<dbReference type="AlphaFoldDB" id="A0A364LKN1"/>
<dbReference type="CDD" id="cd08422">
    <property type="entry name" value="PBP2_CrgA_like"/>
    <property type="match status" value="1"/>
</dbReference>
<proteinExistence type="inferred from homology"/>
<keyword evidence="2" id="KW-0805">Transcription regulation</keyword>